<dbReference type="GeneID" id="136092296"/>
<protein>
    <submittedName>
        <fullName evidence="2">Lysosomal phospholipase A and acyltransferase-like</fullName>
    </submittedName>
</protein>
<dbReference type="Pfam" id="PF02450">
    <property type="entry name" value="LCAT"/>
    <property type="match status" value="2"/>
</dbReference>
<dbReference type="PANTHER" id="PTHR11440">
    <property type="entry name" value="LECITHIN-CHOLESTEROL ACYLTRANSFERASE-RELATED"/>
    <property type="match status" value="1"/>
</dbReference>
<gene>
    <name evidence="2" type="primary">LOC136092296</name>
</gene>
<evidence type="ECO:0000313" key="2">
    <source>
        <dbReference type="RefSeq" id="XP_065676253.1"/>
    </source>
</evidence>
<organism evidence="1 2">
    <name type="scientific">Hydra vulgaris</name>
    <name type="common">Hydra</name>
    <name type="synonym">Hydra attenuata</name>
    <dbReference type="NCBI Taxonomy" id="6087"/>
    <lineage>
        <taxon>Eukaryota</taxon>
        <taxon>Metazoa</taxon>
        <taxon>Cnidaria</taxon>
        <taxon>Hydrozoa</taxon>
        <taxon>Hydroidolina</taxon>
        <taxon>Anthoathecata</taxon>
        <taxon>Aplanulata</taxon>
        <taxon>Hydridae</taxon>
        <taxon>Hydra</taxon>
    </lineage>
</organism>
<dbReference type="Gene3D" id="3.40.50.1820">
    <property type="entry name" value="alpha/beta hydrolase"/>
    <property type="match status" value="2"/>
</dbReference>
<keyword evidence="1" id="KW-1185">Reference proteome</keyword>
<reference evidence="2" key="1">
    <citation type="submission" date="2025-08" db="UniProtKB">
        <authorList>
            <consortium name="RefSeq"/>
        </authorList>
    </citation>
    <scope>IDENTIFICATION</scope>
</reference>
<dbReference type="RefSeq" id="XP_065676253.1">
    <property type="nucleotide sequence ID" value="XM_065820181.1"/>
</dbReference>
<proteinExistence type="predicted"/>
<name>A0ABM4DNU4_HYDVU</name>
<sequence>MDIKSLIFKIFHLFVYFGNSSTLTPIVIVPGIGGSQIEAKLDRNESLHNWCYKKYPDWFTIWLSVEELIPLVEPCWADNIKLNYNDDSKRMENSKGVYTRVPDFGNTSAIEWLDPSFHIPGMYFYPFVDNLARLAGYERGKTLRAAPYDFRYDPNSAGDYFENLRLLIEKTYFENGNNAVMLISHSMGAPYSLHFLQKQTQSWKDKFIMAWTTISGVFGGSVKAVLAYINGDGFGVPHILDNPTTFRAFQRTFPSLAYILPDSRFWHDQEAIVKTNNQSYSVNDYDELFQDINFPLARTIKKLVPLAWSAEPPGVKMFCFYGNLVETPEMLYYKTGFFPDNLPLIHFGDGDGTVNLRSLEGCKMWKGKQNQQIIHRMFSTAEHNRILGDSRLIHSVIDALEEKL</sequence>
<dbReference type="SUPFAM" id="SSF53474">
    <property type="entry name" value="alpha/beta-Hydrolases"/>
    <property type="match status" value="1"/>
</dbReference>
<dbReference type="InterPro" id="IPR003386">
    <property type="entry name" value="LACT/PDAT_acylTrfase"/>
</dbReference>
<dbReference type="Proteomes" id="UP001652625">
    <property type="component" value="Chromosome 15"/>
</dbReference>
<evidence type="ECO:0000313" key="1">
    <source>
        <dbReference type="Proteomes" id="UP001652625"/>
    </source>
</evidence>
<accession>A0ABM4DNU4</accession>
<dbReference type="InterPro" id="IPR029058">
    <property type="entry name" value="AB_hydrolase_fold"/>
</dbReference>